<name>A0ABQ4RY42_9HYPH</name>
<gene>
    <name evidence="2" type="ORF">OCOJLMKI_1699</name>
</gene>
<protein>
    <recommendedName>
        <fullName evidence="1">Conserved hypothetical protein CHP02391 domain-containing protein</fullName>
    </recommendedName>
</protein>
<reference evidence="2" key="2">
    <citation type="submission" date="2021-08" db="EMBL/GenBank/DDBJ databases">
        <authorList>
            <person name="Tani A."/>
            <person name="Ola A."/>
            <person name="Ogura Y."/>
            <person name="Katsura K."/>
            <person name="Hayashi T."/>
        </authorList>
    </citation>
    <scope>NUCLEOTIDE SEQUENCE</scope>
    <source>
        <strain evidence="2">DSM 19015</strain>
    </source>
</reference>
<accession>A0ABQ4RY42</accession>
<reference evidence="2" key="1">
    <citation type="journal article" date="2021" name="Front. Microbiol.">
        <title>Comprehensive Comparative Genomics and Phenotyping of Methylobacterium Species.</title>
        <authorList>
            <person name="Alessa O."/>
            <person name="Ogura Y."/>
            <person name="Fujitani Y."/>
            <person name="Takami H."/>
            <person name="Hayashi T."/>
            <person name="Sahin N."/>
            <person name="Tani A."/>
        </authorList>
    </citation>
    <scope>NUCLEOTIDE SEQUENCE</scope>
    <source>
        <strain evidence="2">DSM 19015</strain>
    </source>
</reference>
<comment type="caution">
    <text evidence="2">The sequence shown here is derived from an EMBL/GenBank/DDBJ whole genome shotgun (WGS) entry which is preliminary data.</text>
</comment>
<feature type="domain" description="Conserved hypothetical protein CHP02391" evidence="1">
    <location>
        <begin position="1"/>
        <end position="63"/>
    </location>
</feature>
<organism evidence="2 3">
    <name type="scientific">Methylobacterium iners</name>
    <dbReference type="NCBI Taxonomy" id="418707"/>
    <lineage>
        <taxon>Bacteria</taxon>
        <taxon>Pseudomonadati</taxon>
        <taxon>Pseudomonadota</taxon>
        <taxon>Alphaproteobacteria</taxon>
        <taxon>Hyphomicrobiales</taxon>
        <taxon>Methylobacteriaceae</taxon>
        <taxon>Methylobacterium</taxon>
    </lineage>
</organism>
<dbReference type="EMBL" id="BPQP01000023">
    <property type="protein sequence ID" value="GJD94497.1"/>
    <property type="molecule type" value="Genomic_DNA"/>
</dbReference>
<evidence type="ECO:0000313" key="3">
    <source>
        <dbReference type="Proteomes" id="UP001055125"/>
    </source>
</evidence>
<evidence type="ECO:0000313" key="2">
    <source>
        <dbReference type="EMBL" id="GJD94497.1"/>
    </source>
</evidence>
<dbReference type="NCBIfam" id="TIGR02391">
    <property type="entry name" value="hypoth_ymh"/>
    <property type="match status" value="1"/>
</dbReference>
<keyword evidence="3" id="KW-1185">Reference proteome</keyword>
<dbReference type="Proteomes" id="UP001055125">
    <property type="component" value="Unassembled WGS sequence"/>
</dbReference>
<sequence>MLAINALQTDSEWSEQKGFANLVKDVFGMFRNPTAHAPKIHWAMAKADAEDLLTLVSLIHRRLDAARMPPRA</sequence>
<dbReference type="InterPro" id="IPR012654">
    <property type="entry name" value="CHP02391"/>
</dbReference>
<dbReference type="RefSeq" id="WP_238243670.1">
    <property type="nucleotide sequence ID" value="NZ_BPQP01000023.1"/>
</dbReference>
<evidence type="ECO:0000259" key="1">
    <source>
        <dbReference type="Pfam" id="PF09509"/>
    </source>
</evidence>
<dbReference type="Pfam" id="PF09509">
    <property type="entry name" value="Hypoth_Ymh"/>
    <property type="match status" value="1"/>
</dbReference>
<proteinExistence type="predicted"/>